<dbReference type="GO" id="GO:0005886">
    <property type="term" value="C:plasma membrane"/>
    <property type="evidence" value="ECO:0007669"/>
    <property type="project" value="UniProtKB-SubCell"/>
</dbReference>
<feature type="transmembrane region" description="Helical" evidence="9">
    <location>
        <begin position="86"/>
        <end position="108"/>
    </location>
</feature>
<feature type="transmembrane region" description="Helical" evidence="9">
    <location>
        <begin position="114"/>
        <end position="135"/>
    </location>
</feature>
<accession>A0A415EYK7</accession>
<evidence type="ECO:0000313" key="10">
    <source>
        <dbReference type="EMBL" id="RHK08392.1"/>
    </source>
</evidence>
<evidence type="ECO:0000256" key="8">
    <source>
        <dbReference type="ARBA" id="ARBA00039381"/>
    </source>
</evidence>
<dbReference type="EMBL" id="QRMZ01000001">
    <property type="protein sequence ID" value="RHK08392.1"/>
    <property type="molecule type" value="Genomic_DNA"/>
</dbReference>
<reference evidence="10 11" key="1">
    <citation type="submission" date="2018-08" db="EMBL/GenBank/DDBJ databases">
        <title>A genome reference for cultivated species of the human gut microbiota.</title>
        <authorList>
            <person name="Zou Y."/>
            <person name="Xue W."/>
            <person name="Luo G."/>
        </authorList>
    </citation>
    <scope>NUCLEOTIDE SEQUENCE [LARGE SCALE GENOMIC DNA]</scope>
    <source>
        <strain evidence="10 11">AF48-16</strain>
    </source>
</reference>
<keyword evidence="5 9" id="KW-0812">Transmembrane</keyword>
<sequence>MGFLFSWEFILLLILVGIQIMNSMISPNYLNAGSISTAMMNFLDKSFMIFPMTMILLLGEIDISIGSTVALSAVGMGLVYQQTGSMVIAIVACLILASVCGLLNGILVNLFPELPTMIITLATLTIYRGFAYILLENQSISGFPDWFQQLGWGKLGEIPLIALAFGFTAIVFCLIMTKTAFGRELYAMGSNKKTSLFSGIKTKKNLLIVYTLMGAMAGITALFLSSRMSSVRADIASGYELEVISMCVLGGISTSGGKGKVFGPILGTFIIGFLRYGLGIINLRAQTITMILGVLLIISVLITRFDLSKISTKWMKRGTINETK</sequence>
<dbReference type="CDD" id="cd06579">
    <property type="entry name" value="TM_PBP1_transp_AraH_like"/>
    <property type="match status" value="1"/>
</dbReference>
<dbReference type="GO" id="GO:0022857">
    <property type="term" value="F:transmembrane transporter activity"/>
    <property type="evidence" value="ECO:0007669"/>
    <property type="project" value="InterPro"/>
</dbReference>
<name>A0A415EYK7_ENTCA</name>
<proteinExistence type="predicted"/>
<keyword evidence="7 9" id="KW-0472">Membrane</keyword>
<keyword evidence="6 9" id="KW-1133">Transmembrane helix</keyword>
<dbReference type="PANTHER" id="PTHR32196:SF71">
    <property type="entry name" value="AUTOINDUCER 2 IMPORT SYSTEM PERMEASE PROTEIN LSRD"/>
    <property type="match status" value="1"/>
</dbReference>
<keyword evidence="4" id="KW-0997">Cell inner membrane</keyword>
<dbReference type="PANTHER" id="PTHR32196">
    <property type="entry name" value="ABC TRANSPORTER PERMEASE PROTEIN YPHD-RELATED-RELATED"/>
    <property type="match status" value="1"/>
</dbReference>
<evidence type="ECO:0000256" key="4">
    <source>
        <dbReference type="ARBA" id="ARBA00022519"/>
    </source>
</evidence>
<organism evidence="10 11">
    <name type="scientific">Enterococcus casseliflavus</name>
    <name type="common">Enterococcus flavescens</name>
    <dbReference type="NCBI Taxonomy" id="37734"/>
    <lineage>
        <taxon>Bacteria</taxon>
        <taxon>Bacillati</taxon>
        <taxon>Bacillota</taxon>
        <taxon>Bacilli</taxon>
        <taxon>Lactobacillales</taxon>
        <taxon>Enterococcaceae</taxon>
        <taxon>Enterococcus</taxon>
    </lineage>
</organism>
<feature type="transmembrane region" description="Helical" evidence="9">
    <location>
        <begin position="287"/>
        <end position="307"/>
    </location>
</feature>
<dbReference type="AlphaFoldDB" id="A0A415EYK7"/>
<protein>
    <recommendedName>
        <fullName evidence="8">Autoinducer 2 import system permease protein LsrD</fullName>
    </recommendedName>
</protein>
<feature type="transmembrane region" description="Helical" evidence="9">
    <location>
        <begin position="261"/>
        <end position="281"/>
    </location>
</feature>
<evidence type="ECO:0000256" key="5">
    <source>
        <dbReference type="ARBA" id="ARBA00022692"/>
    </source>
</evidence>
<evidence type="ECO:0000256" key="9">
    <source>
        <dbReference type="SAM" id="Phobius"/>
    </source>
</evidence>
<dbReference type="InterPro" id="IPR001851">
    <property type="entry name" value="ABC_transp_permease"/>
</dbReference>
<feature type="transmembrane region" description="Helical" evidence="9">
    <location>
        <begin position="155"/>
        <end position="177"/>
    </location>
</feature>
<feature type="transmembrane region" description="Helical" evidence="9">
    <location>
        <begin position="206"/>
        <end position="224"/>
    </location>
</feature>
<evidence type="ECO:0000256" key="3">
    <source>
        <dbReference type="ARBA" id="ARBA00022475"/>
    </source>
</evidence>
<evidence type="ECO:0000256" key="1">
    <source>
        <dbReference type="ARBA" id="ARBA00004651"/>
    </source>
</evidence>
<dbReference type="Pfam" id="PF02653">
    <property type="entry name" value="BPD_transp_2"/>
    <property type="match status" value="1"/>
</dbReference>
<keyword evidence="3" id="KW-1003">Cell membrane</keyword>
<evidence type="ECO:0000256" key="2">
    <source>
        <dbReference type="ARBA" id="ARBA00022448"/>
    </source>
</evidence>
<comment type="subcellular location">
    <subcellularLocation>
        <location evidence="1">Cell membrane</location>
        <topology evidence="1">Multi-pass membrane protein</topology>
    </subcellularLocation>
</comment>
<dbReference type="Proteomes" id="UP000286288">
    <property type="component" value="Unassembled WGS sequence"/>
</dbReference>
<evidence type="ECO:0000256" key="6">
    <source>
        <dbReference type="ARBA" id="ARBA00022989"/>
    </source>
</evidence>
<feature type="transmembrane region" description="Helical" evidence="9">
    <location>
        <begin position="48"/>
        <end position="74"/>
    </location>
</feature>
<evidence type="ECO:0000256" key="7">
    <source>
        <dbReference type="ARBA" id="ARBA00023136"/>
    </source>
</evidence>
<evidence type="ECO:0000313" key="11">
    <source>
        <dbReference type="Proteomes" id="UP000286288"/>
    </source>
</evidence>
<keyword evidence="2" id="KW-0813">Transport</keyword>
<comment type="caution">
    <text evidence="10">The sequence shown here is derived from an EMBL/GenBank/DDBJ whole genome shotgun (WGS) entry which is preliminary data.</text>
</comment>
<gene>
    <name evidence="10" type="ORF">DW084_01460</name>
</gene>